<dbReference type="InterPro" id="IPR005636">
    <property type="entry name" value="DTW"/>
</dbReference>
<dbReference type="GO" id="GO:0008033">
    <property type="term" value="P:tRNA processing"/>
    <property type="evidence" value="ECO:0007669"/>
    <property type="project" value="UniProtKB-KW"/>
</dbReference>
<evidence type="ECO:0000259" key="5">
    <source>
        <dbReference type="SMART" id="SM01144"/>
    </source>
</evidence>
<dbReference type="EC" id="2.5.1.25" evidence="1"/>
<dbReference type="EMBL" id="CP045699">
    <property type="protein sequence ID" value="QGA63972.1"/>
    <property type="molecule type" value="Genomic_DNA"/>
</dbReference>
<keyword evidence="4" id="KW-0819">tRNA processing</keyword>
<evidence type="ECO:0000256" key="2">
    <source>
        <dbReference type="ARBA" id="ARBA00022679"/>
    </source>
</evidence>
<dbReference type="GO" id="GO:0016432">
    <property type="term" value="F:tRNA-uridine aminocarboxypropyltransferase activity"/>
    <property type="evidence" value="ECO:0007669"/>
    <property type="project" value="UniProtKB-EC"/>
</dbReference>
<accession>A0A5Q0T9Z8</accession>
<proteinExistence type="predicted"/>
<evidence type="ECO:0000313" key="7">
    <source>
        <dbReference type="Proteomes" id="UP000348942"/>
    </source>
</evidence>
<dbReference type="Proteomes" id="UP000348942">
    <property type="component" value="Chromosome 1"/>
</dbReference>
<gene>
    <name evidence="6" type="ORF">GFB47_00115</name>
</gene>
<dbReference type="PANTHER" id="PTHR21392">
    <property type="entry name" value="TRNA-URIDINE AMINOCARBOXYPROPYLTRANSFERASE 2"/>
    <property type="match status" value="1"/>
</dbReference>
<dbReference type="RefSeq" id="WP_153445533.1">
    <property type="nucleotide sequence ID" value="NZ_CP045699.1"/>
</dbReference>
<dbReference type="AlphaFoldDB" id="A0A5Q0T9Z8"/>
<name>A0A5Q0T9Z8_9VIBR</name>
<evidence type="ECO:0000256" key="3">
    <source>
        <dbReference type="ARBA" id="ARBA00022691"/>
    </source>
</evidence>
<keyword evidence="3" id="KW-0949">S-adenosyl-L-methionine</keyword>
<organism evidence="6 7">
    <name type="scientific">Vibrio algicola</name>
    <dbReference type="NCBI Taxonomy" id="2662262"/>
    <lineage>
        <taxon>Bacteria</taxon>
        <taxon>Pseudomonadati</taxon>
        <taxon>Pseudomonadota</taxon>
        <taxon>Gammaproteobacteria</taxon>
        <taxon>Vibrionales</taxon>
        <taxon>Vibrionaceae</taxon>
        <taxon>Vibrio</taxon>
    </lineage>
</organism>
<dbReference type="SMART" id="SM01144">
    <property type="entry name" value="DTW"/>
    <property type="match status" value="1"/>
</dbReference>
<reference evidence="6 7" key="1">
    <citation type="submission" date="2019-10" db="EMBL/GenBank/DDBJ databases">
        <title>Vibrio sp. nov., isolated from Coralline algae surface.</title>
        <authorList>
            <person name="Geng Y."/>
            <person name="Zhang X."/>
        </authorList>
    </citation>
    <scope>NUCLEOTIDE SEQUENCE [LARGE SCALE GENOMIC DNA]</scope>
    <source>
        <strain evidence="6 7">SM1977</strain>
    </source>
</reference>
<feature type="domain" description="DTW" evidence="5">
    <location>
        <begin position="11"/>
        <end position="201"/>
    </location>
</feature>
<evidence type="ECO:0000313" key="6">
    <source>
        <dbReference type="EMBL" id="QGA63972.1"/>
    </source>
</evidence>
<dbReference type="InterPro" id="IPR039262">
    <property type="entry name" value="DTWD2/TAPT"/>
</dbReference>
<evidence type="ECO:0000256" key="1">
    <source>
        <dbReference type="ARBA" id="ARBA00012386"/>
    </source>
</evidence>
<dbReference type="PANTHER" id="PTHR21392:SF1">
    <property type="entry name" value="TRNA-URIDINE AMINOCARBOXYPROPYLTRANSFERASE"/>
    <property type="match status" value="1"/>
</dbReference>
<keyword evidence="7" id="KW-1185">Reference proteome</keyword>
<protein>
    <recommendedName>
        <fullName evidence="1">tRNA-uridine aminocarboxypropyltransferase</fullName>
        <ecNumber evidence="1">2.5.1.25</ecNumber>
    </recommendedName>
</protein>
<sequence length="207" mass="23245">MSPSANTLSTPPSACPHCGLRYQCVCDQQPILSSPLNLALLTHPNELTRTTNTGKLLQCLPHCQCHIWDRVNPPAALLEQIKQQPTYVVFPSEEAIEASTLRTQSPHPNTSPLLIILDGTWQEANKMLNKSPWLKELPKITLQPKQASHYALRRNQAAGNLCTCEVGIGLLSELNMSSEAEIAQLQDYFELFLKVYEEDRNHRVYKS</sequence>
<dbReference type="Pfam" id="PF03942">
    <property type="entry name" value="DTW"/>
    <property type="match status" value="1"/>
</dbReference>
<evidence type="ECO:0000256" key="4">
    <source>
        <dbReference type="ARBA" id="ARBA00022694"/>
    </source>
</evidence>
<keyword evidence="2" id="KW-0808">Transferase</keyword>